<name>K7A7V8_9ALTE</name>
<organism evidence="1 2">
    <name type="scientific">Paraglaciecola psychrophila 170</name>
    <dbReference type="NCBI Taxonomy" id="1129794"/>
    <lineage>
        <taxon>Bacteria</taxon>
        <taxon>Pseudomonadati</taxon>
        <taxon>Pseudomonadota</taxon>
        <taxon>Gammaproteobacteria</taxon>
        <taxon>Alteromonadales</taxon>
        <taxon>Alteromonadaceae</taxon>
        <taxon>Paraglaciecola</taxon>
    </lineage>
</organism>
<evidence type="ECO:0000313" key="2">
    <source>
        <dbReference type="Proteomes" id="UP000011864"/>
    </source>
</evidence>
<reference evidence="1 2" key="1">
    <citation type="journal article" date="2013" name="Genome Announc.">
        <title>Complete Genome Sequence of Glaciecola psychrophila Strain 170T.</title>
        <authorList>
            <person name="Yin J."/>
            <person name="Chen J."/>
            <person name="Liu G."/>
            <person name="Yu Y."/>
            <person name="Song L."/>
            <person name="Wang X."/>
            <person name="Qu X."/>
        </authorList>
    </citation>
    <scope>NUCLEOTIDE SEQUENCE [LARGE SCALE GENOMIC DNA]</scope>
    <source>
        <strain evidence="1 2">170</strain>
    </source>
</reference>
<gene>
    <name evidence="1" type="ORF">C427_4276</name>
</gene>
<dbReference type="AlphaFoldDB" id="K7A7V8"/>
<proteinExistence type="predicted"/>
<dbReference type="HOGENOM" id="CLU_023034_5_5_6"/>
<dbReference type="eggNOG" id="COG4974">
    <property type="taxonomic scope" value="Bacteria"/>
</dbReference>
<accession>K7A7V8</accession>
<dbReference type="EMBL" id="CP003837">
    <property type="protein sequence ID" value="AGH46378.1"/>
    <property type="molecule type" value="Genomic_DNA"/>
</dbReference>
<dbReference type="KEGG" id="gps:C427_4276"/>
<dbReference type="RefSeq" id="WP_007639389.1">
    <property type="nucleotide sequence ID" value="NC_020514.1"/>
</dbReference>
<dbReference type="OrthoDB" id="9800877at2"/>
<dbReference type="PATRIC" id="fig|1129794.4.peg.4256"/>
<dbReference type="Proteomes" id="UP000011864">
    <property type="component" value="Chromosome"/>
</dbReference>
<dbReference type="STRING" id="1129794.C427_4276"/>
<sequence>MGRKALLLSQTANGTNASATIYSIIETAKANGLVPYYCLMHVMNQITAGNTHSEKLLTWNFNLS</sequence>
<evidence type="ECO:0000313" key="1">
    <source>
        <dbReference type="EMBL" id="AGH46378.1"/>
    </source>
</evidence>
<keyword evidence="2" id="KW-1185">Reference proteome</keyword>
<protein>
    <submittedName>
        <fullName evidence="1">Transposase IS66</fullName>
    </submittedName>
</protein>